<dbReference type="AlphaFoldDB" id="B3PL31"/>
<dbReference type="Gene3D" id="1.10.260.40">
    <property type="entry name" value="lambda repressor-like DNA-binding domains"/>
    <property type="match status" value="1"/>
</dbReference>
<protein>
    <recommendedName>
        <fullName evidence="2">HTH cro/C1-type domain-containing protein</fullName>
    </recommendedName>
</protein>
<dbReference type="RefSeq" id="WP_012488141.1">
    <property type="nucleotide sequence ID" value="NC_010995.1"/>
</dbReference>
<accession>B3PL31</accession>
<dbReference type="CDD" id="cd00093">
    <property type="entry name" value="HTH_XRE"/>
    <property type="match status" value="1"/>
</dbReference>
<dbReference type="PROSITE" id="PS50943">
    <property type="entry name" value="HTH_CROC1"/>
    <property type="match status" value="1"/>
</dbReference>
<dbReference type="HOGENOM" id="CLU_153788_0_1_6"/>
<evidence type="ECO:0000259" key="2">
    <source>
        <dbReference type="PROSITE" id="PS50943"/>
    </source>
</evidence>
<reference evidence="3 4" key="1">
    <citation type="journal article" date="2008" name="J. Bacteriol.">
        <title>Insights into plant cell wall degradation from the genome sequence of the soil bacterium Cellvibrio japonicus.</title>
        <authorList>
            <person name="Deboy R.T."/>
            <person name="Mongodin E.F."/>
            <person name="Fouts D.E."/>
            <person name="Tailford L.E."/>
            <person name="Khouri H."/>
            <person name="Emerson J.B."/>
            <person name="Mohamoud Y."/>
            <person name="Watkins K."/>
            <person name="Henrissat B."/>
            <person name="Gilbert H.J."/>
            <person name="Nelson K.E."/>
        </authorList>
    </citation>
    <scope>NUCLEOTIDE SEQUENCE [LARGE SCALE GENOMIC DNA]</scope>
    <source>
        <strain evidence="3 4">Ueda107</strain>
    </source>
</reference>
<dbReference type="InterPro" id="IPR001387">
    <property type="entry name" value="Cro/C1-type_HTH"/>
</dbReference>
<evidence type="ECO:0000313" key="4">
    <source>
        <dbReference type="Proteomes" id="UP000001036"/>
    </source>
</evidence>
<dbReference type="Pfam" id="PF01381">
    <property type="entry name" value="HTH_3"/>
    <property type="match status" value="1"/>
</dbReference>
<dbReference type="InterPro" id="IPR010982">
    <property type="entry name" value="Lambda_DNA-bd_dom_sf"/>
</dbReference>
<feature type="region of interest" description="Disordered" evidence="1">
    <location>
        <begin position="85"/>
        <end position="116"/>
    </location>
</feature>
<dbReference type="STRING" id="498211.CJA_2545"/>
<evidence type="ECO:0000256" key="1">
    <source>
        <dbReference type="SAM" id="MobiDB-lite"/>
    </source>
</evidence>
<feature type="domain" description="HTH cro/C1-type" evidence="2">
    <location>
        <begin position="19"/>
        <end position="47"/>
    </location>
</feature>
<dbReference type="EMBL" id="CP000934">
    <property type="protein sequence ID" value="ACE83763.1"/>
    <property type="molecule type" value="Genomic_DNA"/>
</dbReference>
<gene>
    <name evidence="3" type="ordered locus">CJA_2545</name>
</gene>
<organism evidence="3 4">
    <name type="scientific">Cellvibrio japonicus (strain Ueda107)</name>
    <name type="common">Pseudomonas fluorescens subsp. cellulosa</name>
    <dbReference type="NCBI Taxonomy" id="498211"/>
    <lineage>
        <taxon>Bacteria</taxon>
        <taxon>Pseudomonadati</taxon>
        <taxon>Pseudomonadota</taxon>
        <taxon>Gammaproteobacteria</taxon>
        <taxon>Cellvibrionales</taxon>
        <taxon>Cellvibrionaceae</taxon>
        <taxon>Cellvibrio</taxon>
    </lineage>
</organism>
<name>B3PL31_CELJU</name>
<evidence type="ECO:0000313" key="3">
    <source>
        <dbReference type="EMBL" id="ACE83763.1"/>
    </source>
</evidence>
<dbReference type="KEGG" id="cja:CJA_2545"/>
<dbReference type="Proteomes" id="UP000001036">
    <property type="component" value="Chromosome"/>
</dbReference>
<sequence length="116" mass="12939">MNIYSMTNPAITAALGERLEEWRLTRNMTQQMLAAEIGITPKSYRQLVAGGGKLENYIAALRALHKLDLLENLLAPVPISPLQQLKMRGKERQRARPTLSKSQPGGMAPEEQGVDW</sequence>
<dbReference type="SMART" id="SM00530">
    <property type="entry name" value="HTH_XRE"/>
    <property type="match status" value="1"/>
</dbReference>
<proteinExistence type="predicted"/>
<dbReference type="eggNOG" id="COG1426">
    <property type="taxonomic scope" value="Bacteria"/>
</dbReference>
<keyword evidence="4" id="KW-1185">Reference proteome</keyword>
<dbReference type="SUPFAM" id="SSF47413">
    <property type="entry name" value="lambda repressor-like DNA-binding domains"/>
    <property type="match status" value="1"/>
</dbReference>
<dbReference type="GO" id="GO:0003677">
    <property type="term" value="F:DNA binding"/>
    <property type="evidence" value="ECO:0007669"/>
    <property type="project" value="InterPro"/>
</dbReference>